<feature type="domain" description="DUF397" evidence="1">
    <location>
        <begin position="11"/>
        <end position="63"/>
    </location>
</feature>
<name>A0ABW9HRY8_9ACTN</name>
<dbReference type="EMBL" id="JBJVNI010000006">
    <property type="protein sequence ID" value="MFM9609765.1"/>
    <property type="molecule type" value="Genomic_DNA"/>
</dbReference>
<evidence type="ECO:0000313" key="2">
    <source>
        <dbReference type="EMBL" id="MFM9609765.1"/>
    </source>
</evidence>
<sequence>MNPQAQPTTRLTWVKSSYSGHNGDCVEIAALPDGNHALRDSKTPTGPHLTFPRSSWAAFLRSV</sequence>
<evidence type="ECO:0000259" key="1">
    <source>
        <dbReference type="Pfam" id="PF04149"/>
    </source>
</evidence>
<comment type="caution">
    <text evidence="2">The sequence shown here is derived from an EMBL/GenBank/DDBJ whole genome shotgun (WGS) entry which is preliminary data.</text>
</comment>
<dbReference type="InterPro" id="IPR007278">
    <property type="entry name" value="DUF397"/>
</dbReference>
<proteinExistence type="predicted"/>
<organism evidence="2 3">
    <name type="scientific">Streptomyces niveiscabiei</name>
    <dbReference type="NCBI Taxonomy" id="164115"/>
    <lineage>
        <taxon>Bacteria</taxon>
        <taxon>Bacillati</taxon>
        <taxon>Actinomycetota</taxon>
        <taxon>Actinomycetes</taxon>
        <taxon>Kitasatosporales</taxon>
        <taxon>Streptomycetaceae</taxon>
        <taxon>Streptomyces</taxon>
    </lineage>
</organism>
<evidence type="ECO:0000313" key="3">
    <source>
        <dbReference type="Proteomes" id="UP001631957"/>
    </source>
</evidence>
<dbReference type="RefSeq" id="WP_409121387.1">
    <property type="nucleotide sequence ID" value="NZ_JBJVNI010000006.1"/>
</dbReference>
<reference evidence="2 3" key="1">
    <citation type="submission" date="2024-12" db="EMBL/GenBank/DDBJ databases">
        <title>Forecasting of Potato common scab and diversities of Pathogenic streptomyces spp. in china.</title>
        <authorList>
            <person name="Handique U."/>
            <person name="Wu J."/>
        </authorList>
    </citation>
    <scope>NUCLEOTIDE SEQUENCE [LARGE SCALE GENOMIC DNA]</scope>
    <source>
        <strain evidence="2 3">ZRIMU1530</strain>
    </source>
</reference>
<dbReference type="Pfam" id="PF04149">
    <property type="entry name" value="DUF397"/>
    <property type="match status" value="1"/>
</dbReference>
<protein>
    <submittedName>
        <fullName evidence="2">DUF397 domain-containing protein</fullName>
    </submittedName>
</protein>
<keyword evidence="3" id="KW-1185">Reference proteome</keyword>
<gene>
    <name evidence="2" type="ORF">ACKI18_13740</name>
</gene>
<dbReference type="Proteomes" id="UP001631957">
    <property type="component" value="Unassembled WGS sequence"/>
</dbReference>
<accession>A0ABW9HRY8</accession>